<evidence type="ECO:0000256" key="1">
    <source>
        <dbReference type="ARBA" id="ARBA00022801"/>
    </source>
</evidence>
<evidence type="ECO:0000313" key="3">
    <source>
        <dbReference type="EMBL" id="MCV9386581.1"/>
    </source>
</evidence>
<dbReference type="Proteomes" id="UP001300692">
    <property type="component" value="Unassembled WGS sequence"/>
</dbReference>
<dbReference type="InterPro" id="IPR050300">
    <property type="entry name" value="GDXG_lipolytic_enzyme"/>
</dbReference>
<organism evidence="3 4">
    <name type="scientific">Reichenbachiella ulvae</name>
    <dbReference type="NCBI Taxonomy" id="2980104"/>
    <lineage>
        <taxon>Bacteria</taxon>
        <taxon>Pseudomonadati</taxon>
        <taxon>Bacteroidota</taxon>
        <taxon>Cytophagia</taxon>
        <taxon>Cytophagales</taxon>
        <taxon>Reichenbachiellaceae</taxon>
        <taxon>Reichenbachiella</taxon>
    </lineage>
</organism>
<name>A0ABT3CSM1_9BACT</name>
<evidence type="ECO:0000259" key="2">
    <source>
        <dbReference type="Pfam" id="PF20434"/>
    </source>
</evidence>
<dbReference type="PANTHER" id="PTHR48081:SF6">
    <property type="entry name" value="PEPTIDASE S9 PROLYL OLIGOPEPTIDASE CATALYTIC DOMAIN-CONTAINING PROTEIN"/>
    <property type="match status" value="1"/>
</dbReference>
<gene>
    <name evidence="3" type="ORF">N7U62_07905</name>
</gene>
<dbReference type="InterPro" id="IPR029058">
    <property type="entry name" value="AB_hydrolase_fold"/>
</dbReference>
<dbReference type="Pfam" id="PF20434">
    <property type="entry name" value="BD-FAE"/>
    <property type="match status" value="1"/>
</dbReference>
<sequence length="294" mass="32608">MKLRIELLVVLVLCTQISLAQEVIPLWKDGEMPNSKGMELKDSIVNERYLQSGKPVLRAFFSSKQENTGAAVLIIPGGGYHHVTYQISGDQIAKWFNTMGVNAFVLIYRLPLSPDLEQRELGPIQDAEQAMRMIRDRSVEWSIDQDRIGVWGCSAGGHLSAVLSNSQNLDARPDFSILVSPVIDLGIYAHEGSRDNLLGVGASTKKIEAYSVQNMVSSETPPTILFHADDDRSVSPMNSILYYEALKSNKTAASLHIFKSGGHNIALRNNPGATQLWTEICEEWLMESGYLKED</sequence>
<feature type="domain" description="BD-FAE-like" evidence="2">
    <location>
        <begin position="62"/>
        <end position="246"/>
    </location>
</feature>
<keyword evidence="1 3" id="KW-0378">Hydrolase</keyword>
<keyword evidence="4" id="KW-1185">Reference proteome</keyword>
<reference evidence="3 4" key="1">
    <citation type="submission" date="2022-10" db="EMBL/GenBank/DDBJ databases">
        <title>Comparative genomics and taxonomic characterization of three novel marine species of genus Reichenbachiella exhibiting antioxidant and polysaccharide degradation activities.</title>
        <authorList>
            <person name="Muhammad N."/>
            <person name="Lee Y.-J."/>
            <person name="Ko J."/>
            <person name="Kim S.-G."/>
        </authorList>
    </citation>
    <scope>NUCLEOTIDE SEQUENCE [LARGE SCALE GENOMIC DNA]</scope>
    <source>
        <strain evidence="3 4">ABR2-5</strain>
    </source>
</reference>
<dbReference type="EMBL" id="JAOYOD010000001">
    <property type="protein sequence ID" value="MCV9386581.1"/>
    <property type="molecule type" value="Genomic_DNA"/>
</dbReference>
<comment type="caution">
    <text evidence="3">The sequence shown here is derived from an EMBL/GenBank/DDBJ whole genome shotgun (WGS) entry which is preliminary data.</text>
</comment>
<dbReference type="Gene3D" id="3.40.50.1820">
    <property type="entry name" value="alpha/beta hydrolase"/>
    <property type="match status" value="1"/>
</dbReference>
<dbReference type="InterPro" id="IPR049492">
    <property type="entry name" value="BD-FAE-like_dom"/>
</dbReference>
<evidence type="ECO:0000313" key="4">
    <source>
        <dbReference type="Proteomes" id="UP001300692"/>
    </source>
</evidence>
<proteinExistence type="predicted"/>
<accession>A0ABT3CSM1</accession>
<dbReference type="RefSeq" id="WP_264137392.1">
    <property type="nucleotide sequence ID" value="NZ_JAOYOD010000001.1"/>
</dbReference>
<dbReference type="GO" id="GO:0016787">
    <property type="term" value="F:hydrolase activity"/>
    <property type="evidence" value="ECO:0007669"/>
    <property type="project" value="UniProtKB-KW"/>
</dbReference>
<dbReference type="PANTHER" id="PTHR48081">
    <property type="entry name" value="AB HYDROLASE SUPERFAMILY PROTEIN C4A8.06C"/>
    <property type="match status" value="1"/>
</dbReference>
<dbReference type="SUPFAM" id="SSF53474">
    <property type="entry name" value="alpha/beta-Hydrolases"/>
    <property type="match status" value="1"/>
</dbReference>
<protein>
    <submittedName>
        <fullName evidence="3">Alpha/beta hydrolase</fullName>
    </submittedName>
</protein>